<dbReference type="Pfam" id="PF03732">
    <property type="entry name" value="Retrotrans_gag"/>
    <property type="match status" value="1"/>
</dbReference>
<evidence type="ECO:0000313" key="3">
    <source>
        <dbReference type="Proteomes" id="UP000652761"/>
    </source>
</evidence>
<dbReference type="OrthoDB" id="1936908at2759"/>
<accession>A0A843VD54</accession>
<dbReference type="EMBL" id="NMUH01001335">
    <property type="protein sequence ID" value="MQL91394.1"/>
    <property type="molecule type" value="Genomic_DNA"/>
</dbReference>
<dbReference type="InterPro" id="IPR005162">
    <property type="entry name" value="Retrotrans_gag_dom"/>
</dbReference>
<protein>
    <recommendedName>
        <fullName evidence="1">Retrotransposon gag domain-containing protein</fullName>
    </recommendedName>
</protein>
<organism evidence="2 3">
    <name type="scientific">Colocasia esculenta</name>
    <name type="common">Wild taro</name>
    <name type="synonym">Arum esculentum</name>
    <dbReference type="NCBI Taxonomy" id="4460"/>
    <lineage>
        <taxon>Eukaryota</taxon>
        <taxon>Viridiplantae</taxon>
        <taxon>Streptophyta</taxon>
        <taxon>Embryophyta</taxon>
        <taxon>Tracheophyta</taxon>
        <taxon>Spermatophyta</taxon>
        <taxon>Magnoliopsida</taxon>
        <taxon>Liliopsida</taxon>
        <taxon>Araceae</taxon>
        <taxon>Aroideae</taxon>
        <taxon>Colocasieae</taxon>
        <taxon>Colocasia</taxon>
    </lineage>
</organism>
<evidence type="ECO:0000313" key="2">
    <source>
        <dbReference type="EMBL" id="MQL91394.1"/>
    </source>
</evidence>
<dbReference type="AlphaFoldDB" id="A0A843VD54"/>
<name>A0A843VD54_COLES</name>
<gene>
    <name evidence="2" type="ORF">Taro_024004</name>
</gene>
<comment type="caution">
    <text evidence="2">The sequence shown here is derived from an EMBL/GenBank/DDBJ whole genome shotgun (WGS) entry which is preliminary data.</text>
</comment>
<proteinExistence type="predicted"/>
<sequence length="131" mass="15716">MPAQGAGQRRMAVTEDRTTLLERFLRLRPPMFHGEYDPDKVESWTHELERIFETMECAEEDQVRLAVYQLKGASHEWWRVQRQTHIQGQRLDHITWQRFLAGFHGEYFPDYAQHERCDQFHTLVQDDLTVS</sequence>
<dbReference type="Proteomes" id="UP000652761">
    <property type="component" value="Unassembled WGS sequence"/>
</dbReference>
<evidence type="ECO:0000259" key="1">
    <source>
        <dbReference type="Pfam" id="PF03732"/>
    </source>
</evidence>
<reference evidence="2" key="1">
    <citation type="submission" date="2017-07" db="EMBL/GenBank/DDBJ databases">
        <title>Taro Niue Genome Assembly and Annotation.</title>
        <authorList>
            <person name="Atibalentja N."/>
            <person name="Keating K."/>
            <person name="Fields C.J."/>
        </authorList>
    </citation>
    <scope>NUCLEOTIDE SEQUENCE</scope>
    <source>
        <strain evidence="2">Niue_2</strain>
        <tissue evidence="2">Leaf</tissue>
    </source>
</reference>
<keyword evidence="3" id="KW-1185">Reference proteome</keyword>
<feature type="domain" description="Retrotransposon gag" evidence="1">
    <location>
        <begin position="64"/>
        <end position="130"/>
    </location>
</feature>